<dbReference type="InterPro" id="IPR008278">
    <property type="entry name" value="4-PPantetheinyl_Trfase_dom"/>
</dbReference>
<dbReference type="Pfam" id="PF01648">
    <property type="entry name" value="ACPS"/>
    <property type="match status" value="1"/>
</dbReference>
<dbReference type="Gene3D" id="3.90.470.20">
    <property type="entry name" value="4'-phosphopantetheinyl transferase domain"/>
    <property type="match status" value="2"/>
</dbReference>
<evidence type="ECO:0000313" key="4">
    <source>
        <dbReference type="EMBL" id="RIA78354.1"/>
    </source>
</evidence>
<accession>A0A397S7R2</accession>
<evidence type="ECO:0000259" key="3">
    <source>
        <dbReference type="Pfam" id="PF01648"/>
    </source>
</evidence>
<dbReference type="GO" id="GO:0008897">
    <property type="term" value="F:holo-[acyl-carrier-protein] synthase activity"/>
    <property type="evidence" value="ECO:0007669"/>
    <property type="project" value="InterPro"/>
</dbReference>
<sequence>MKQYTVYYLSLSEIKFYRTYLLSQVSEERKKRVLAYLNEEDQLLSLGAGYFVHKYFNDDVKKTSSGKLVSPKGFFNISHCKNYVVFVISDNECGIDIEEKREVKESLINYAFSESDKELIKKPEDFFLMWTLKEAIAKAEGSGLSGEIKNIPVGTGLIEYKDNSYMVKFTTLADYYISVAVKTNKPFEIVLKEEIIK</sequence>
<evidence type="ECO:0000256" key="1">
    <source>
        <dbReference type="ARBA" id="ARBA00010990"/>
    </source>
</evidence>
<dbReference type="RefSeq" id="WP_119015475.1">
    <property type="nucleotide sequence ID" value="NZ_QXEV01000002.1"/>
</dbReference>
<keyword evidence="5" id="KW-1185">Reference proteome</keyword>
<protein>
    <submittedName>
        <fullName evidence="4">Phosphopantetheinyl transferase</fullName>
    </submittedName>
</protein>
<dbReference type="AlphaFoldDB" id="A0A397S7R2"/>
<evidence type="ECO:0000256" key="2">
    <source>
        <dbReference type="ARBA" id="ARBA00022679"/>
    </source>
</evidence>
<comment type="caution">
    <text evidence="4">The sequence shown here is derived from an EMBL/GenBank/DDBJ whole genome shotgun (WGS) entry which is preliminary data.</text>
</comment>
<name>A0A397S7R2_9MOLU</name>
<dbReference type="GO" id="GO:0000287">
    <property type="term" value="F:magnesium ion binding"/>
    <property type="evidence" value="ECO:0007669"/>
    <property type="project" value="InterPro"/>
</dbReference>
<organism evidence="4 5">
    <name type="scientific">Anaeroplasma bactoclasticum</name>
    <dbReference type="NCBI Taxonomy" id="2088"/>
    <lineage>
        <taxon>Bacteria</taxon>
        <taxon>Bacillati</taxon>
        <taxon>Mycoplasmatota</taxon>
        <taxon>Mollicutes</taxon>
        <taxon>Anaeroplasmatales</taxon>
        <taxon>Anaeroplasmataceae</taxon>
        <taxon>Anaeroplasma</taxon>
    </lineage>
</organism>
<dbReference type="Proteomes" id="UP000266506">
    <property type="component" value="Unassembled WGS sequence"/>
</dbReference>
<evidence type="ECO:0000313" key="5">
    <source>
        <dbReference type="Proteomes" id="UP000266506"/>
    </source>
</evidence>
<dbReference type="InterPro" id="IPR050559">
    <property type="entry name" value="P-Pant_transferase_sf"/>
</dbReference>
<gene>
    <name evidence="4" type="ORF">EI71_00306</name>
</gene>
<dbReference type="PANTHER" id="PTHR12215">
    <property type="entry name" value="PHOSPHOPANTETHEINE TRANSFERASE"/>
    <property type="match status" value="1"/>
</dbReference>
<dbReference type="EMBL" id="QXEV01000002">
    <property type="protein sequence ID" value="RIA78354.1"/>
    <property type="molecule type" value="Genomic_DNA"/>
</dbReference>
<dbReference type="OrthoDB" id="9808281at2"/>
<dbReference type="PANTHER" id="PTHR12215:SF10">
    <property type="entry name" value="L-AMINOADIPATE-SEMIALDEHYDE DEHYDROGENASE-PHOSPHOPANTETHEINYL TRANSFERASE"/>
    <property type="match status" value="1"/>
</dbReference>
<dbReference type="GO" id="GO:0019878">
    <property type="term" value="P:lysine biosynthetic process via aminoadipic acid"/>
    <property type="evidence" value="ECO:0007669"/>
    <property type="project" value="TreeGrafter"/>
</dbReference>
<feature type="domain" description="4'-phosphopantetheinyl transferase" evidence="3">
    <location>
        <begin position="93"/>
        <end position="152"/>
    </location>
</feature>
<proteinExistence type="inferred from homology"/>
<dbReference type="FunCoup" id="A0A397S7R2">
    <property type="interactions" value="115"/>
</dbReference>
<keyword evidence="2 4" id="KW-0808">Transferase</keyword>
<reference evidence="4 5" key="1">
    <citation type="submission" date="2018-08" db="EMBL/GenBank/DDBJ databases">
        <title>Genomic Encyclopedia of Archaeal and Bacterial Type Strains, Phase II (KMG-II): from individual species to whole genera.</title>
        <authorList>
            <person name="Goeker M."/>
        </authorList>
    </citation>
    <scope>NUCLEOTIDE SEQUENCE [LARGE SCALE GENOMIC DNA]</scope>
    <source>
        <strain evidence="4 5">ATCC 27112</strain>
    </source>
</reference>
<comment type="similarity">
    <text evidence="1">Belongs to the P-Pant transferase superfamily. Gsp/Sfp/HetI/AcpT family.</text>
</comment>
<dbReference type="SUPFAM" id="SSF56214">
    <property type="entry name" value="4'-phosphopantetheinyl transferase"/>
    <property type="match status" value="2"/>
</dbReference>
<dbReference type="GO" id="GO:0005829">
    <property type="term" value="C:cytosol"/>
    <property type="evidence" value="ECO:0007669"/>
    <property type="project" value="TreeGrafter"/>
</dbReference>
<dbReference type="InterPro" id="IPR037143">
    <property type="entry name" value="4-PPantetheinyl_Trfase_dom_sf"/>
</dbReference>
<dbReference type="InParanoid" id="A0A397S7R2"/>